<dbReference type="Proteomes" id="UP000265566">
    <property type="component" value="Chromosome 1"/>
</dbReference>
<reference evidence="1" key="1">
    <citation type="journal article" date="2018" name="Nat. Plants">
        <title>Whole-genome landscape of Medicago truncatula symbiotic genes.</title>
        <authorList>
            <person name="Pecrix Y."/>
            <person name="Gamas P."/>
            <person name="Carrere S."/>
        </authorList>
    </citation>
    <scope>NUCLEOTIDE SEQUENCE</scope>
    <source>
        <tissue evidence="1">Leaves</tissue>
    </source>
</reference>
<proteinExistence type="predicted"/>
<sequence length="237" mass="26766">MDSNRYAWRPFPRKGYVYHTQVNEALNSVPFRGGKPFSSTVNDALKSGRSVKRGNPYSSEDHYIRVNEASKSDQLFGRGNPISSEAHYTRVDETLKPHPNRVREPFPSNVYPTQVNDALNSVPLFEGEKPFSRIGYHTTVNEALESSQSVKSVYGFSIDDHYTRVNEALKPNPNRGKKPFPSHAYHTQENKALNSVPLFEGEKPFSSIGYHTIVNEALESSQPVKSVYGFSIHDMLE</sequence>
<dbReference type="Gramene" id="rna2503">
    <property type="protein sequence ID" value="RHN78842.1"/>
    <property type="gene ID" value="gene2503"/>
</dbReference>
<accession>A0A396JN80</accession>
<dbReference type="AlphaFoldDB" id="A0A396JN80"/>
<organism evidence="1">
    <name type="scientific">Medicago truncatula</name>
    <name type="common">Barrel medic</name>
    <name type="synonym">Medicago tribuloides</name>
    <dbReference type="NCBI Taxonomy" id="3880"/>
    <lineage>
        <taxon>Eukaryota</taxon>
        <taxon>Viridiplantae</taxon>
        <taxon>Streptophyta</taxon>
        <taxon>Embryophyta</taxon>
        <taxon>Tracheophyta</taxon>
        <taxon>Spermatophyta</taxon>
        <taxon>Magnoliopsida</taxon>
        <taxon>eudicotyledons</taxon>
        <taxon>Gunneridae</taxon>
        <taxon>Pentapetalae</taxon>
        <taxon>rosids</taxon>
        <taxon>fabids</taxon>
        <taxon>Fabales</taxon>
        <taxon>Fabaceae</taxon>
        <taxon>Papilionoideae</taxon>
        <taxon>50 kb inversion clade</taxon>
        <taxon>NPAAA clade</taxon>
        <taxon>Hologalegina</taxon>
        <taxon>IRL clade</taxon>
        <taxon>Trifolieae</taxon>
        <taxon>Medicago</taxon>
    </lineage>
</organism>
<comment type="caution">
    <text evidence="1">The sequence shown here is derived from an EMBL/GenBank/DDBJ whole genome shotgun (WGS) entry which is preliminary data.</text>
</comment>
<evidence type="ECO:0000313" key="1">
    <source>
        <dbReference type="EMBL" id="RHN78842.1"/>
    </source>
</evidence>
<protein>
    <submittedName>
        <fullName evidence="1">Uncharacterized protein</fullName>
    </submittedName>
</protein>
<gene>
    <name evidence="1" type="ORF">MtrunA17_Chr1g0170361</name>
</gene>
<dbReference type="EMBL" id="PSQE01000001">
    <property type="protein sequence ID" value="RHN78842.1"/>
    <property type="molecule type" value="Genomic_DNA"/>
</dbReference>
<name>A0A396JN80_MEDTR</name>